<sequence>MGIVNKEQTPSLPSKPNEVFQLHHPELLIAAAHGDSHEIKRLLLLLLHRGEEDTARQVVLDVVEDTITDDVDKPAATATATPPSEAVTGAGDSILHVVASSGDGDEFLECATVIVGKANHLLTAPNGKGDTPLHCAARLRNARMVSHLLALARARDGTSDDERVKATLRMQNGEGETVLHEAVRMEDKEMIGELLSADSQLARVPLTDGASPLYLALSLGHRDIAKLLFEKDGKLSYSGPDGQNALHAAIQWKWGQETIKMVLERNKDLIKQADRPTGRTPLHYAALFGETSMTELLLPADPSGVYLPDRNGSFPIHLAASNGQPYNVLALLQESGPYCAQLRDGKGRTFLHIAVKDESWAVDNDGNTALHLAVEVGDIRMVHALVSIPEVKLNLTNKEGETPREFASRYGQQEETNLSYWNPRSRIYWLLHNAAHLTASPWDNILPREIHNVGDVDISQIIVQRTQFIGLGSVLITTVTFAAAFAVPGGYRTDGTPVLAGQYAFNAFVMANTLAFAFSGLSIIFLMLAGLAAESGRHNISLVHSINLLAWSARSLSAAFTFGMYAVLAPVKRKNAFIPSCGVMVGALMGLEVGWGLWAVKTVFDDRVVLVKRIGGRAWWWLPLIVLGRLMFEFHAYILISLSALV</sequence>
<comment type="subcellular location">
    <subcellularLocation>
        <location evidence="1">Membrane</location>
        <topology evidence="1">Multi-pass membrane protein</topology>
    </subcellularLocation>
</comment>
<evidence type="ECO:0000256" key="2">
    <source>
        <dbReference type="ARBA" id="ARBA00022692"/>
    </source>
</evidence>
<feature type="transmembrane region" description="Helical" evidence="8">
    <location>
        <begin position="618"/>
        <end position="640"/>
    </location>
</feature>
<dbReference type="Pfam" id="PF00023">
    <property type="entry name" value="Ank"/>
    <property type="match status" value="3"/>
</dbReference>
<keyword evidence="2 8" id="KW-0812">Transmembrane</keyword>
<keyword evidence="5 7" id="KW-0040">ANK repeat</keyword>
<dbReference type="Gramene" id="TraesCS3D02G515100.1">
    <property type="protein sequence ID" value="TraesCS3D02G515100.1"/>
    <property type="gene ID" value="TraesCS3D02G515100"/>
</dbReference>
<dbReference type="OrthoDB" id="686324at2759"/>
<dbReference type="Gramene" id="TraesCS3D03G1139200.1">
    <property type="protein sequence ID" value="TraesCS3D03G1139200.1.CDS"/>
    <property type="gene ID" value="TraesCS3D03G1139200"/>
</dbReference>
<keyword evidence="11" id="KW-1185">Reference proteome</keyword>
<dbReference type="GO" id="GO:0016020">
    <property type="term" value="C:membrane"/>
    <property type="evidence" value="ECO:0000318"/>
    <property type="project" value="GO_Central"/>
</dbReference>
<feature type="transmembrane region" description="Helical" evidence="8">
    <location>
        <begin position="503"/>
        <end position="528"/>
    </location>
</feature>
<dbReference type="Pfam" id="PF13962">
    <property type="entry name" value="PGG"/>
    <property type="match status" value="1"/>
</dbReference>
<name>A0A3B6H6Y5_WHEAT</name>
<accession>A0A3B6H6Y5</accession>
<feature type="repeat" description="ANK" evidence="7">
    <location>
        <begin position="277"/>
        <end position="298"/>
    </location>
</feature>
<evidence type="ECO:0000259" key="9">
    <source>
        <dbReference type="Pfam" id="PF13962"/>
    </source>
</evidence>
<feature type="transmembrane region" description="Helical" evidence="8">
    <location>
        <begin position="576"/>
        <end position="598"/>
    </location>
</feature>
<reference evidence="10" key="1">
    <citation type="submission" date="2018-08" db="EMBL/GenBank/DDBJ databases">
        <authorList>
            <person name="Rossello M."/>
        </authorList>
    </citation>
    <scope>NUCLEOTIDE SEQUENCE [LARGE SCALE GENOMIC DNA]</scope>
    <source>
        <strain evidence="10">cv. Chinese Spring</strain>
    </source>
</reference>
<dbReference type="STRING" id="4565.A0A3B6H6Y5"/>
<dbReference type="OMA" id="HEAVRME"/>
<dbReference type="PANTHER" id="PTHR24186:SF50">
    <property type="entry name" value="ANKYRIN REPEAT-CONTAINING PROTEIN ITN1-LIKE ISOFORM X1"/>
    <property type="match status" value="1"/>
</dbReference>
<feature type="transmembrane region" description="Helical" evidence="8">
    <location>
        <begin position="548"/>
        <end position="569"/>
    </location>
</feature>
<keyword evidence="6 8" id="KW-0472">Membrane</keyword>
<dbReference type="EnsemblPlants" id="TraesCS3D02G515100.1">
    <property type="protein sequence ID" value="TraesCS3D02G515100.1"/>
    <property type="gene ID" value="TraesCS3D02G515100"/>
</dbReference>
<evidence type="ECO:0000256" key="1">
    <source>
        <dbReference type="ARBA" id="ARBA00004141"/>
    </source>
</evidence>
<dbReference type="InterPro" id="IPR002110">
    <property type="entry name" value="Ankyrin_rpt"/>
</dbReference>
<proteinExistence type="predicted"/>
<dbReference type="Pfam" id="PF12796">
    <property type="entry name" value="Ank_2"/>
    <property type="match status" value="1"/>
</dbReference>
<feature type="repeat" description="ANK" evidence="7">
    <location>
        <begin position="208"/>
        <end position="240"/>
    </location>
</feature>
<dbReference type="InterPro" id="IPR026961">
    <property type="entry name" value="PGG_dom"/>
</dbReference>
<dbReference type="AlphaFoldDB" id="A0A3B6H6Y5"/>
<dbReference type="SUPFAM" id="SSF48403">
    <property type="entry name" value="Ankyrin repeat"/>
    <property type="match status" value="1"/>
</dbReference>
<dbReference type="Gramene" id="TraesCLE_scaffold_010475_01G000600.1">
    <property type="protein sequence ID" value="TraesCLE_scaffold_010475_01G000600.1"/>
    <property type="gene ID" value="TraesCLE_scaffold_010475_01G000600"/>
</dbReference>
<evidence type="ECO:0000313" key="10">
    <source>
        <dbReference type="EnsemblPlants" id="TraesCS3D02G515100.1"/>
    </source>
</evidence>
<dbReference type="Gramene" id="TraesWEE_scaffold_043367_01G000100.1">
    <property type="protein sequence ID" value="TraesWEE_scaffold_043367_01G000100.1"/>
    <property type="gene ID" value="TraesWEE_scaffold_043367_01G000100"/>
</dbReference>
<evidence type="ECO:0000256" key="6">
    <source>
        <dbReference type="ARBA" id="ARBA00023136"/>
    </source>
</evidence>
<evidence type="ECO:0000256" key="4">
    <source>
        <dbReference type="ARBA" id="ARBA00022989"/>
    </source>
</evidence>
<evidence type="ECO:0000256" key="3">
    <source>
        <dbReference type="ARBA" id="ARBA00022737"/>
    </source>
</evidence>
<feature type="repeat" description="ANK" evidence="7">
    <location>
        <begin position="365"/>
        <end position="387"/>
    </location>
</feature>
<evidence type="ECO:0000256" key="5">
    <source>
        <dbReference type="ARBA" id="ARBA00023043"/>
    </source>
</evidence>
<reference evidence="10" key="2">
    <citation type="submission" date="2018-10" db="UniProtKB">
        <authorList>
            <consortium name="EnsemblPlants"/>
        </authorList>
    </citation>
    <scope>IDENTIFICATION</scope>
</reference>
<keyword evidence="3" id="KW-0677">Repeat</keyword>
<organism evidence="10">
    <name type="scientific">Triticum aestivum</name>
    <name type="common">Wheat</name>
    <dbReference type="NCBI Taxonomy" id="4565"/>
    <lineage>
        <taxon>Eukaryota</taxon>
        <taxon>Viridiplantae</taxon>
        <taxon>Streptophyta</taxon>
        <taxon>Embryophyta</taxon>
        <taxon>Tracheophyta</taxon>
        <taxon>Spermatophyta</taxon>
        <taxon>Magnoliopsida</taxon>
        <taxon>Liliopsida</taxon>
        <taxon>Poales</taxon>
        <taxon>Poaceae</taxon>
        <taxon>BOP clade</taxon>
        <taxon>Pooideae</taxon>
        <taxon>Triticodae</taxon>
        <taxon>Triticeae</taxon>
        <taxon>Triticinae</taxon>
        <taxon>Triticum</taxon>
    </lineage>
</organism>
<keyword evidence="4 8" id="KW-1133">Transmembrane helix</keyword>
<dbReference type="PROSITE" id="PS50088">
    <property type="entry name" value="ANK_REPEAT"/>
    <property type="match status" value="3"/>
</dbReference>
<feature type="transmembrane region" description="Helical" evidence="8">
    <location>
        <begin position="468"/>
        <end position="491"/>
    </location>
</feature>
<evidence type="ECO:0000256" key="8">
    <source>
        <dbReference type="SAM" id="Phobius"/>
    </source>
</evidence>
<dbReference type="SMR" id="A0A3B6H6Y5"/>
<dbReference type="PROSITE" id="PS50297">
    <property type="entry name" value="ANK_REP_REGION"/>
    <property type="match status" value="3"/>
</dbReference>
<dbReference type="SMART" id="SM00248">
    <property type="entry name" value="ANK"/>
    <property type="match status" value="7"/>
</dbReference>
<evidence type="ECO:0000256" key="7">
    <source>
        <dbReference type="PROSITE-ProRule" id="PRU00023"/>
    </source>
</evidence>
<dbReference type="PANTHER" id="PTHR24186">
    <property type="entry name" value="PROTEIN PHOSPHATASE 1 REGULATORY SUBUNIT"/>
    <property type="match status" value="1"/>
</dbReference>
<dbReference type="Proteomes" id="UP000019116">
    <property type="component" value="Chromosome 3D"/>
</dbReference>
<protein>
    <recommendedName>
        <fullName evidence="9">PGG domain-containing protein</fullName>
    </recommendedName>
</protein>
<dbReference type="InterPro" id="IPR036770">
    <property type="entry name" value="Ankyrin_rpt-contain_sf"/>
</dbReference>
<dbReference type="Gene3D" id="1.25.40.20">
    <property type="entry name" value="Ankyrin repeat-containing domain"/>
    <property type="match status" value="1"/>
</dbReference>
<evidence type="ECO:0000313" key="11">
    <source>
        <dbReference type="Proteomes" id="UP000019116"/>
    </source>
</evidence>
<feature type="domain" description="PGG" evidence="9">
    <location>
        <begin position="465"/>
        <end position="567"/>
    </location>
</feature>